<dbReference type="SUPFAM" id="SSF81321">
    <property type="entry name" value="Family A G protein-coupled receptor-like"/>
    <property type="match status" value="1"/>
</dbReference>
<gene>
    <name evidence="7" type="ORF">DdX_13762</name>
</gene>
<dbReference type="CDD" id="cd00637">
    <property type="entry name" value="7tm_classA_rhodopsin-like"/>
    <property type="match status" value="1"/>
</dbReference>
<accession>A0AAD4MVS8</accession>
<keyword evidence="4 5" id="KW-0472">Membrane</keyword>
<dbReference type="PROSITE" id="PS50262">
    <property type="entry name" value="G_PROTEIN_RECEP_F1_2"/>
    <property type="match status" value="1"/>
</dbReference>
<dbReference type="EMBL" id="JAKKPZ010000059">
    <property type="protein sequence ID" value="KAI1705159.1"/>
    <property type="molecule type" value="Genomic_DNA"/>
</dbReference>
<feature type="transmembrane region" description="Helical" evidence="5">
    <location>
        <begin position="86"/>
        <end position="106"/>
    </location>
</feature>
<comment type="caution">
    <text evidence="7">The sequence shown here is derived from an EMBL/GenBank/DDBJ whole genome shotgun (WGS) entry which is preliminary data.</text>
</comment>
<evidence type="ECO:0000313" key="7">
    <source>
        <dbReference type="EMBL" id="KAI1705159.1"/>
    </source>
</evidence>
<dbReference type="Pfam" id="PF10320">
    <property type="entry name" value="7TM_GPCR_Srsx"/>
    <property type="match status" value="1"/>
</dbReference>
<feature type="transmembrane region" description="Helical" evidence="5">
    <location>
        <begin position="127"/>
        <end position="148"/>
    </location>
</feature>
<dbReference type="PANTHER" id="PTHR23360">
    <property type="entry name" value="G-PROTEIN COUPLED RECEPTORS FAMILY 1 PROFILE DOMAIN-CONTAINING PROTEIN-RELATED"/>
    <property type="match status" value="1"/>
</dbReference>
<feature type="transmembrane region" description="Helical" evidence="5">
    <location>
        <begin position="251"/>
        <end position="273"/>
    </location>
</feature>
<dbReference type="AlphaFoldDB" id="A0AAD4MVS8"/>
<reference evidence="7" key="1">
    <citation type="submission" date="2022-01" db="EMBL/GenBank/DDBJ databases">
        <title>Genome Sequence Resource for Two Populations of Ditylenchus destructor, the Migratory Endoparasitic Phytonematode.</title>
        <authorList>
            <person name="Zhang H."/>
            <person name="Lin R."/>
            <person name="Xie B."/>
        </authorList>
    </citation>
    <scope>NUCLEOTIDE SEQUENCE</scope>
    <source>
        <strain evidence="7">BazhouSP</strain>
    </source>
</reference>
<evidence type="ECO:0000256" key="3">
    <source>
        <dbReference type="ARBA" id="ARBA00022989"/>
    </source>
</evidence>
<feature type="transmembrane region" description="Helical" evidence="5">
    <location>
        <begin position="175"/>
        <end position="198"/>
    </location>
</feature>
<protein>
    <submittedName>
        <fullName evidence="7">Serpentine type 7TM GPCR chemoreceptor srsx domain-containing protein</fullName>
    </submittedName>
</protein>
<feature type="domain" description="G-protein coupled receptors family 1 profile" evidence="6">
    <location>
        <begin position="30"/>
        <end position="271"/>
    </location>
</feature>
<comment type="subcellular location">
    <subcellularLocation>
        <location evidence="1">Membrane</location>
    </subcellularLocation>
</comment>
<dbReference type="GO" id="GO:0004930">
    <property type="term" value="F:G protein-coupled receptor activity"/>
    <property type="evidence" value="ECO:0007669"/>
    <property type="project" value="InterPro"/>
</dbReference>
<evidence type="ECO:0000256" key="2">
    <source>
        <dbReference type="ARBA" id="ARBA00022692"/>
    </source>
</evidence>
<evidence type="ECO:0000256" key="1">
    <source>
        <dbReference type="ARBA" id="ARBA00004370"/>
    </source>
</evidence>
<dbReference type="GO" id="GO:0016020">
    <property type="term" value="C:membrane"/>
    <property type="evidence" value="ECO:0007669"/>
    <property type="project" value="UniProtKB-SubCell"/>
</dbReference>
<dbReference type="InterPro" id="IPR047130">
    <property type="entry name" value="7TM_GPCR_Srsx_nematod"/>
</dbReference>
<evidence type="ECO:0000313" key="8">
    <source>
        <dbReference type="Proteomes" id="UP001201812"/>
    </source>
</evidence>
<feature type="transmembrane region" description="Helical" evidence="5">
    <location>
        <begin position="13"/>
        <end position="39"/>
    </location>
</feature>
<evidence type="ECO:0000259" key="6">
    <source>
        <dbReference type="PROSITE" id="PS50262"/>
    </source>
</evidence>
<dbReference type="PANTHER" id="PTHR23360:SF16">
    <property type="entry name" value="G-PROTEIN COUPLED RECEPTORS FAMILY 1 PROFILE DOMAIN-CONTAINING PROTEIN"/>
    <property type="match status" value="1"/>
</dbReference>
<keyword evidence="3 5" id="KW-1133">Transmembrane helix</keyword>
<sequence length="274" mass="30427">MEGLENAGVQLRLIPPIIGITIISTVGIFCNTNVALTVVTSKNLRNVSNYLIALNSLADVGHQLSHFFTIYSVLSGTNVIHAKTCFIVMALPFLCLDFSMCIMIWIGLDRILRIVLLNRYDRINKKIYLAFIVATSNIYGFTLLYIAYGATIAAPDTKLLCVVVFILNGDMPRKILLYTQLAACVTCVLAYAVFWILFKSKHGSKLDDVTTKLVARSVSVIVAIVLICWVLTTLIATVAEPYLSVFDLIVMFFYMGSITDISFSSNFFVLYALK</sequence>
<organism evidence="7 8">
    <name type="scientific">Ditylenchus destructor</name>
    <dbReference type="NCBI Taxonomy" id="166010"/>
    <lineage>
        <taxon>Eukaryota</taxon>
        <taxon>Metazoa</taxon>
        <taxon>Ecdysozoa</taxon>
        <taxon>Nematoda</taxon>
        <taxon>Chromadorea</taxon>
        <taxon>Rhabditida</taxon>
        <taxon>Tylenchina</taxon>
        <taxon>Tylenchomorpha</taxon>
        <taxon>Sphaerularioidea</taxon>
        <taxon>Anguinidae</taxon>
        <taxon>Anguininae</taxon>
        <taxon>Ditylenchus</taxon>
    </lineage>
</organism>
<dbReference type="InterPro" id="IPR017452">
    <property type="entry name" value="GPCR_Rhodpsn_7TM"/>
</dbReference>
<name>A0AAD4MVS8_9BILA</name>
<keyword evidence="2 5" id="KW-0812">Transmembrane</keyword>
<dbReference type="InterPro" id="IPR000276">
    <property type="entry name" value="GPCR_Rhodpsn"/>
</dbReference>
<proteinExistence type="predicted"/>
<dbReference type="SMART" id="SM01381">
    <property type="entry name" value="7TM_GPCR_Srsx"/>
    <property type="match status" value="1"/>
</dbReference>
<keyword evidence="8" id="KW-1185">Reference proteome</keyword>
<dbReference type="Gene3D" id="1.20.1070.10">
    <property type="entry name" value="Rhodopsin 7-helix transmembrane proteins"/>
    <property type="match status" value="1"/>
</dbReference>
<dbReference type="InterPro" id="IPR019424">
    <property type="entry name" value="7TM_GPCR_Srsx"/>
</dbReference>
<dbReference type="Proteomes" id="UP001201812">
    <property type="component" value="Unassembled WGS sequence"/>
</dbReference>
<evidence type="ECO:0000256" key="4">
    <source>
        <dbReference type="ARBA" id="ARBA00023136"/>
    </source>
</evidence>
<evidence type="ECO:0000256" key="5">
    <source>
        <dbReference type="SAM" id="Phobius"/>
    </source>
</evidence>
<feature type="transmembrane region" description="Helical" evidence="5">
    <location>
        <begin position="218"/>
        <end position="239"/>
    </location>
</feature>